<evidence type="ECO:0000313" key="8">
    <source>
        <dbReference type="EMBL" id="TYZ24978.1"/>
    </source>
</evidence>
<dbReference type="GO" id="GO:0032300">
    <property type="term" value="C:mismatch repair complex"/>
    <property type="evidence" value="ECO:0007669"/>
    <property type="project" value="InterPro"/>
</dbReference>
<dbReference type="SMART" id="SM00853">
    <property type="entry name" value="MutL_C"/>
    <property type="match status" value="1"/>
</dbReference>
<dbReference type="SUPFAM" id="SSF55874">
    <property type="entry name" value="ATPase domain of HSP90 chaperone/DNA topoisomerase II/histidine kinase"/>
    <property type="match status" value="1"/>
</dbReference>
<dbReference type="InterPro" id="IPR020667">
    <property type="entry name" value="DNA_mismatch_repair_MutL"/>
</dbReference>
<dbReference type="Gene3D" id="3.30.565.10">
    <property type="entry name" value="Histidine kinase-like ATPase, C-terminal domain"/>
    <property type="match status" value="1"/>
</dbReference>
<dbReference type="HAMAP" id="MF_00149">
    <property type="entry name" value="DNA_mis_repair"/>
    <property type="match status" value="1"/>
</dbReference>
<dbReference type="InterPro" id="IPR036890">
    <property type="entry name" value="HATPase_C_sf"/>
</dbReference>
<comment type="caution">
    <text evidence="8">The sequence shown here is derived from an EMBL/GenBank/DDBJ whole genome shotgun (WGS) entry which is preliminary data.</text>
</comment>
<keyword evidence="9" id="KW-1185">Reference proteome</keyword>
<keyword evidence="8" id="KW-0255">Endonuclease</keyword>
<dbReference type="Proteomes" id="UP000323646">
    <property type="component" value="Unassembled WGS sequence"/>
</dbReference>
<keyword evidence="3 4" id="KW-0234">DNA repair</keyword>
<evidence type="ECO:0000256" key="5">
    <source>
        <dbReference type="SAM" id="MobiDB-lite"/>
    </source>
</evidence>
<gene>
    <name evidence="4 8" type="primary">mutL</name>
    <name evidence="8" type="ORF">FZ040_02790</name>
</gene>
<dbReference type="Gene3D" id="3.30.230.10">
    <property type="match status" value="1"/>
</dbReference>
<dbReference type="CDD" id="cd16926">
    <property type="entry name" value="HATPase_MutL-MLH-PMS-like"/>
    <property type="match status" value="1"/>
</dbReference>
<evidence type="ECO:0000256" key="4">
    <source>
        <dbReference type="HAMAP-Rule" id="MF_00149"/>
    </source>
</evidence>
<dbReference type="InterPro" id="IPR020568">
    <property type="entry name" value="Ribosomal_Su5_D2-typ_SF"/>
</dbReference>
<dbReference type="InterPro" id="IPR014721">
    <property type="entry name" value="Ribsml_uS5_D2-typ_fold_subgr"/>
</dbReference>
<proteinExistence type="inferred from homology"/>
<dbReference type="InterPro" id="IPR014762">
    <property type="entry name" value="DNA_mismatch_repair_CS"/>
</dbReference>
<feature type="domain" description="MutL C-terminal dimerisation" evidence="6">
    <location>
        <begin position="480"/>
        <end position="620"/>
    </location>
</feature>
<dbReference type="PANTHER" id="PTHR10073:SF12">
    <property type="entry name" value="DNA MISMATCH REPAIR PROTEIN MLH1"/>
    <property type="match status" value="1"/>
</dbReference>
<dbReference type="InterPro" id="IPR042121">
    <property type="entry name" value="MutL_C_regsub"/>
</dbReference>
<dbReference type="InterPro" id="IPR014790">
    <property type="entry name" value="MutL_C"/>
</dbReference>
<dbReference type="GO" id="GO:0016887">
    <property type="term" value="F:ATP hydrolysis activity"/>
    <property type="evidence" value="ECO:0007669"/>
    <property type="project" value="InterPro"/>
</dbReference>
<evidence type="ECO:0000256" key="3">
    <source>
        <dbReference type="ARBA" id="ARBA00023204"/>
    </source>
</evidence>
<dbReference type="RefSeq" id="WP_149170596.1">
    <property type="nucleotide sequence ID" value="NZ_VTOY01000001.1"/>
</dbReference>
<dbReference type="Pfam" id="PF08676">
    <property type="entry name" value="MutL_C"/>
    <property type="match status" value="1"/>
</dbReference>
<dbReference type="Gene3D" id="3.30.1370.100">
    <property type="entry name" value="MutL, C-terminal domain, regulatory subdomain"/>
    <property type="match status" value="1"/>
</dbReference>
<dbReference type="GO" id="GO:0006298">
    <property type="term" value="P:mismatch repair"/>
    <property type="evidence" value="ECO:0007669"/>
    <property type="project" value="UniProtKB-UniRule"/>
</dbReference>
<dbReference type="InterPro" id="IPR042120">
    <property type="entry name" value="MutL_C_dimsub"/>
</dbReference>
<evidence type="ECO:0000313" key="9">
    <source>
        <dbReference type="Proteomes" id="UP000323646"/>
    </source>
</evidence>
<dbReference type="NCBIfam" id="TIGR00585">
    <property type="entry name" value="mutl"/>
    <property type="match status" value="1"/>
</dbReference>
<dbReference type="PROSITE" id="PS00058">
    <property type="entry name" value="DNA_MISMATCH_REPAIR_1"/>
    <property type="match status" value="1"/>
</dbReference>
<dbReference type="Pfam" id="PF13589">
    <property type="entry name" value="HATPase_c_3"/>
    <property type="match status" value="1"/>
</dbReference>
<dbReference type="EMBL" id="VTOY01000001">
    <property type="protein sequence ID" value="TYZ24978.1"/>
    <property type="molecule type" value="Genomic_DNA"/>
</dbReference>
<feature type="domain" description="DNA mismatch repair protein S5" evidence="7">
    <location>
        <begin position="209"/>
        <end position="327"/>
    </location>
</feature>
<dbReference type="AlphaFoldDB" id="A0A5D6WDS7"/>
<dbReference type="GO" id="GO:0140664">
    <property type="term" value="F:ATP-dependent DNA damage sensor activity"/>
    <property type="evidence" value="ECO:0007669"/>
    <property type="project" value="InterPro"/>
</dbReference>
<dbReference type="InterPro" id="IPR038973">
    <property type="entry name" value="MutL/Mlh/Pms-like"/>
</dbReference>
<comment type="function">
    <text evidence="4">This protein is involved in the repair of mismatches in DNA. It is required for dam-dependent methyl-directed DNA mismatch repair. May act as a 'molecular matchmaker', a protein that promotes the formation of a stable complex between two or more DNA-binding proteins in an ATP-dependent manner without itself being part of a final effector complex.</text>
</comment>
<dbReference type="InterPro" id="IPR013507">
    <property type="entry name" value="DNA_mismatch_S5_2-like"/>
</dbReference>
<keyword evidence="8" id="KW-0540">Nuclease</keyword>
<dbReference type="Pfam" id="PF01119">
    <property type="entry name" value="DNA_mis_repair"/>
    <property type="match status" value="1"/>
</dbReference>
<dbReference type="GO" id="GO:0005524">
    <property type="term" value="F:ATP binding"/>
    <property type="evidence" value="ECO:0007669"/>
    <property type="project" value="InterPro"/>
</dbReference>
<dbReference type="GO" id="GO:0004519">
    <property type="term" value="F:endonuclease activity"/>
    <property type="evidence" value="ECO:0007669"/>
    <property type="project" value="UniProtKB-KW"/>
</dbReference>
<comment type="similarity">
    <text evidence="1 4">Belongs to the DNA mismatch repair MutL/HexB family.</text>
</comment>
<dbReference type="SUPFAM" id="SSF54211">
    <property type="entry name" value="Ribosomal protein S5 domain 2-like"/>
    <property type="match status" value="1"/>
</dbReference>
<sequence>MSLIHVLDDNTINKIAAGEVVERPASVIKELIENAMDAGANRIEVEIMAGGTSFMRVTDNGKGMSMEDAKLAILRHATSKIREVGDLNTIGTLGFRGEALPTIASVSRFTMLTRQKGDDLGTRVDISGGKTPDIIETGCGLGTTIKVEDLFFNTPARKKFLKTNHTEGSKINDFIVKLALSRPDIEFHFINNNKVSVVTPGNDNLFDTIQAIYGANVADSLLALNFESEEVKISGYITKPSMLKSSRGWQTYIVNGRIIQNRAIAKAIDNAYKSLIPKSGFPLAVLKIEVPQRTIDVNVHPQKSEMKFEDEGLIFKAVYKSVLDAIRPASDRALGEVAAVVEKPRPSYTMEPMHFVPATEPMGQSASASPAKHSFDSAPRTIYEAVHRPVSQPSMSFADAQEELQQARQVHYPSAEAHEAVAEHTGDFGQIDKSKLTSQVDKSNLTGQTDLSDLGQEGDLAPQSDCDGQTLLDADGTIIPIGQVDLTYIIAQDAKGLYLIDQHAAHERILFDKLSAMADGIPSQQLLVHQLLTFDRKEAALVEENKELFGRLGFHMESAGDLDYRLMEVPADVPVSEAEDIIREILTGLNEMHETTAKEIRQHCLATTACRAAIKAGEELNLRQMQILLEELSHTPFPYTCPHGRPTILKFSSEDLAKMFKRTGFGF</sequence>
<reference evidence="8 9" key="1">
    <citation type="submission" date="2019-08" db="EMBL/GenBank/DDBJ databases">
        <title>Selenomonas sp. mPRGC5 and Selenomonas sp. mPRGC8 isolated from ruminal fluid of dairy goat (Capra hircus).</title>
        <authorList>
            <person name="Poothong S."/>
            <person name="Nuengjamnong C."/>
            <person name="Tanasupawat S."/>
        </authorList>
    </citation>
    <scope>NUCLEOTIDE SEQUENCE [LARGE SCALE GENOMIC DNA]</scope>
    <source>
        <strain evidence="9">mPRGC5</strain>
    </source>
</reference>
<name>A0A5D6WDS7_9FIRM</name>
<dbReference type="InterPro" id="IPR002099">
    <property type="entry name" value="MutL/Mlh/PMS"/>
</dbReference>
<dbReference type="CDD" id="cd00782">
    <property type="entry name" value="MutL_Trans"/>
    <property type="match status" value="1"/>
</dbReference>
<evidence type="ECO:0000256" key="1">
    <source>
        <dbReference type="ARBA" id="ARBA00006082"/>
    </source>
</evidence>
<evidence type="ECO:0000259" key="7">
    <source>
        <dbReference type="SMART" id="SM01340"/>
    </source>
</evidence>
<organism evidence="8 9">
    <name type="scientific">Selenomonas ruminis</name>
    <dbReference type="NCBI Taxonomy" id="2593411"/>
    <lineage>
        <taxon>Bacteria</taxon>
        <taxon>Bacillati</taxon>
        <taxon>Bacillota</taxon>
        <taxon>Negativicutes</taxon>
        <taxon>Selenomonadales</taxon>
        <taxon>Selenomonadaceae</taxon>
        <taxon>Selenomonas</taxon>
    </lineage>
</organism>
<dbReference type="OrthoDB" id="9763467at2"/>
<feature type="region of interest" description="Disordered" evidence="5">
    <location>
        <begin position="442"/>
        <end position="463"/>
    </location>
</feature>
<dbReference type="Gene3D" id="3.30.1540.20">
    <property type="entry name" value="MutL, C-terminal domain, dimerisation subdomain"/>
    <property type="match status" value="1"/>
</dbReference>
<dbReference type="FunFam" id="3.30.565.10:FF:000003">
    <property type="entry name" value="DNA mismatch repair endonuclease MutL"/>
    <property type="match status" value="1"/>
</dbReference>
<dbReference type="GO" id="GO:0030983">
    <property type="term" value="F:mismatched DNA binding"/>
    <property type="evidence" value="ECO:0007669"/>
    <property type="project" value="InterPro"/>
</dbReference>
<feature type="compositionally biased region" description="Polar residues" evidence="5">
    <location>
        <begin position="442"/>
        <end position="451"/>
    </location>
</feature>
<keyword evidence="2 4" id="KW-0227">DNA damage</keyword>
<keyword evidence="8" id="KW-0378">Hydrolase</keyword>
<protein>
    <recommendedName>
        <fullName evidence="4">DNA mismatch repair protein MutL</fullName>
    </recommendedName>
</protein>
<dbReference type="SMART" id="SM01340">
    <property type="entry name" value="DNA_mis_repair"/>
    <property type="match status" value="1"/>
</dbReference>
<dbReference type="SUPFAM" id="SSF118116">
    <property type="entry name" value="DNA mismatch repair protein MutL"/>
    <property type="match status" value="1"/>
</dbReference>
<dbReference type="PANTHER" id="PTHR10073">
    <property type="entry name" value="DNA MISMATCH REPAIR PROTEIN MLH, PMS, MUTL"/>
    <property type="match status" value="1"/>
</dbReference>
<dbReference type="InterPro" id="IPR037198">
    <property type="entry name" value="MutL_C_sf"/>
</dbReference>
<evidence type="ECO:0000256" key="2">
    <source>
        <dbReference type="ARBA" id="ARBA00022763"/>
    </source>
</evidence>
<evidence type="ECO:0000259" key="6">
    <source>
        <dbReference type="SMART" id="SM00853"/>
    </source>
</evidence>
<accession>A0A5D6WDS7</accession>